<dbReference type="Proteomes" id="UP000616779">
    <property type="component" value="Unassembled WGS sequence"/>
</dbReference>
<organism evidence="1 2">
    <name type="scientific">Paenibacillus phytorum</name>
    <dbReference type="NCBI Taxonomy" id="2654977"/>
    <lineage>
        <taxon>Bacteria</taxon>
        <taxon>Bacillati</taxon>
        <taxon>Bacillota</taxon>
        <taxon>Bacilli</taxon>
        <taxon>Bacillales</taxon>
        <taxon>Paenibacillaceae</taxon>
        <taxon>Paenibacillus</taxon>
    </lineage>
</organism>
<dbReference type="Pfam" id="PF21820">
    <property type="entry name" value="DUF6886"/>
    <property type="match status" value="1"/>
</dbReference>
<sequence>MELYHFSHEPDIEVFIPRVKANRTDMPPVVWAIDPEHAFTFYVPRNCPRIVYKRSVMMSEEDERTFFGVSSSDTVMVMENDWYSQISQTTMYRYTFAREGFERFDETAGYFISQQTVRPLDMQPISHLLDQLMALNIEVRFTPRLTKLREAILASTLTDFGIHRFEHAKR</sequence>
<dbReference type="RefSeq" id="WP_171645488.1">
    <property type="nucleotide sequence ID" value="NZ_WHOA01000148.1"/>
</dbReference>
<evidence type="ECO:0008006" key="3">
    <source>
        <dbReference type="Google" id="ProtNLM"/>
    </source>
</evidence>
<evidence type="ECO:0000313" key="2">
    <source>
        <dbReference type="Proteomes" id="UP000616779"/>
    </source>
</evidence>
<reference evidence="1 2" key="1">
    <citation type="submission" date="2019-10" db="EMBL/GenBank/DDBJ databases">
        <title>Description of Paenibacillus terrestris sp. nov.</title>
        <authorList>
            <person name="Carlier A."/>
            <person name="Qi S."/>
        </authorList>
    </citation>
    <scope>NUCLEOTIDE SEQUENCE [LARGE SCALE GENOMIC DNA]</scope>
    <source>
        <strain evidence="1 2">LMG 31458</strain>
    </source>
</reference>
<keyword evidence="2" id="KW-1185">Reference proteome</keyword>
<gene>
    <name evidence="1" type="ORF">GC098_22245</name>
</gene>
<evidence type="ECO:0000313" key="1">
    <source>
        <dbReference type="EMBL" id="NOU74084.1"/>
    </source>
</evidence>
<protein>
    <recommendedName>
        <fullName evidence="3">DUF4433 domain-containing protein</fullName>
    </recommendedName>
</protein>
<accession>A0ABX1Y0F0</accession>
<dbReference type="InterPro" id="IPR049253">
    <property type="entry name" value="DUF6886"/>
</dbReference>
<proteinExistence type="predicted"/>
<name>A0ABX1Y0F0_9BACL</name>
<dbReference type="EMBL" id="WHOA01000148">
    <property type="protein sequence ID" value="NOU74084.1"/>
    <property type="molecule type" value="Genomic_DNA"/>
</dbReference>
<comment type="caution">
    <text evidence="1">The sequence shown here is derived from an EMBL/GenBank/DDBJ whole genome shotgun (WGS) entry which is preliminary data.</text>
</comment>